<evidence type="ECO:0000256" key="2">
    <source>
        <dbReference type="ARBA" id="ARBA00022982"/>
    </source>
</evidence>
<gene>
    <name evidence="6" type="ORF">METZ01_LOCUS48023</name>
</gene>
<dbReference type="InterPro" id="IPR017937">
    <property type="entry name" value="Thioredoxin_CS"/>
</dbReference>
<dbReference type="InterPro" id="IPR013766">
    <property type="entry name" value="Thioredoxin_domain"/>
</dbReference>
<keyword evidence="1" id="KW-0813">Transport</keyword>
<dbReference type="PANTHER" id="PTHR45663:SF11">
    <property type="entry name" value="GEO12009P1"/>
    <property type="match status" value="1"/>
</dbReference>
<name>A0A381RVR5_9ZZZZ</name>
<sequence length="108" mass="11670">MAGAITNLSETTFDEEVGATPEPVLVDFWAEWCGPCKLIAPILEEIAAEQAGSIRIAKVNVDEAPDLARRFEVMSIPTLILFDGGVPAKRMVGAKGKPQLLEELADYL</sequence>
<dbReference type="GO" id="GO:0015035">
    <property type="term" value="F:protein-disulfide reductase activity"/>
    <property type="evidence" value="ECO:0007669"/>
    <property type="project" value="InterPro"/>
</dbReference>
<dbReference type="PROSITE" id="PS00194">
    <property type="entry name" value="THIOREDOXIN_1"/>
    <property type="match status" value="1"/>
</dbReference>
<evidence type="ECO:0000313" key="6">
    <source>
        <dbReference type="EMBL" id="SUZ95169.1"/>
    </source>
</evidence>
<keyword evidence="2" id="KW-0249">Electron transport</keyword>
<proteinExistence type="predicted"/>
<dbReference type="AlphaFoldDB" id="A0A381RVR5"/>
<dbReference type="GO" id="GO:0045454">
    <property type="term" value="P:cell redox homeostasis"/>
    <property type="evidence" value="ECO:0007669"/>
    <property type="project" value="TreeGrafter"/>
</dbReference>
<evidence type="ECO:0000256" key="1">
    <source>
        <dbReference type="ARBA" id="ARBA00022448"/>
    </source>
</evidence>
<dbReference type="Pfam" id="PF00085">
    <property type="entry name" value="Thioredoxin"/>
    <property type="match status" value="1"/>
</dbReference>
<accession>A0A381RVR5</accession>
<organism evidence="6">
    <name type="scientific">marine metagenome</name>
    <dbReference type="NCBI Taxonomy" id="408172"/>
    <lineage>
        <taxon>unclassified sequences</taxon>
        <taxon>metagenomes</taxon>
        <taxon>ecological metagenomes</taxon>
    </lineage>
</organism>
<dbReference type="SUPFAM" id="SSF52833">
    <property type="entry name" value="Thioredoxin-like"/>
    <property type="match status" value="1"/>
</dbReference>
<dbReference type="PROSITE" id="PS51352">
    <property type="entry name" value="THIOREDOXIN_2"/>
    <property type="match status" value="1"/>
</dbReference>
<keyword evidence="4" id="KW-0676">Redox-active center</keyword>
<evidence type="ECO:0000259" key="5">
    <source>
        <dbReference type="PROSITE" id="PS51352"/>
    </source>
</evidence>
<protein>
    <recommendedName>
        <fullName evidence="5">Thioredoxin domain-containing protein</fullName>
    </recommendedName>
</protein>
<keyword evidence="3" id="KW-1015">Disulfide bond</keyword>
<reference evidence="6" key="1">
    <citation type="submission" date="2018-05" db="EMBL/GenBank/DDBJ databases">
        <authorList>
            <person name="Lanie J.A."/>
            <person name="Ng W.-L."/>
            <person name="Kazmierczak K.M."/>
            <person name="Andrzejewski T.M."/>
            <person name="Davidsen T.M."/>
            <person name="Wayne K.J."/>
            <person name="Tettelin H."/>
            <person name="Glass J.I."/>
            <person name="Rusch D."/>
            <person name="Podicherti R."/>
            <person name="Tsui H.-C.T."/>
            <person name="Winkler M.E."/>
        </authorList>
    </citation>
    <scope>NUCLEOTIDE SEQUENCE</scope>
</reference>
<dbReference type="FunFam" id="3.40.30.10:FF:000001">
    <property type="entry name" value="Thioredoxin"/>
    <property type="match status" value="1"/>
</dbReference>
<evidence type="ECO:0000256" key="4">
    <source>
        <dbReference type="ARBA" id="ARBA00023284"/>
    </source>
</evidence>
<dbReference type="PANTHER" id="PTHR45663">
    <property type="entry name" value="GEO12009P1"/>
    <property type="match status" value="1"/>
</dbReference>
<feature type="domain" description="Thioredoxin" evidence="5">
    <location>
        <begin position="1"/>
        <end position="108"/>
    </location>
</feature>
<dbReference type="Gene3D" id="3.40.30.10">
    <property type="entry name" value="Glutaredoxin"/>
    <property type="match status" value="1"/>
</dbReference>
<dbReference type="EMBL" id="UINC01002301">
    <property type="protein sequence ID" value="SUZ95169.1"/>
    <property type="molecule type" value="Genomic_DNA"/>
</dbReference>
<dbReference type="NCBIfam" id="TIGR01068">
    <property type="entry name" value="thioredoxin"/>
    <property type="match status" value="1"/>
</dbReference>
<dbReference type="CDD" id="cd02947">
    <property type="entry name" value="TRX_family"/>
    <property type="match status" value="1"/>
</dbReference>
<dbReference type="InterPro" id="IPR036249">
    <property type="entry name" value="Thioredoxin-like_sf"/>
</dbReference>
<dbReference type="PIRSF" id="PIRSF000077">
    <property type="entry name" value="Thioredoxin"/>
    <property type="match status" value="1"/>
</dbReference>
<dbReference type="GO" id="GO:0005829">
    <property type="term" value="C:cytosol"/>
    <property type="evidence" value="ECO:0007669"/>
    <property type="project" value="TreeGrafter"/>
</dbReference>
<evidence type="ECO:0000256" key="3">
    <source>
        <dbReference type="ARBA" id="ARBA00023157"/>
    </source>
</evidence>
<dbReference type="InterPro" id="IPR005746">
    <property type="entry name" value="Thioredoxin"/>
</dbReference>
<dbReference type="PRINTS" id="PR00421">
    <property type="entry name" value="THIOREDOXIN"/>
</dbReference>